<dbReference type="OrthoDB" id="5840532at2759"/>
<evidence type="ECO:0000256" key="1">
    <source>
        <dbReference type="SAM" id="MobiDB-lite"/>
    </source>
</evidence>
<feature type="domain" description="Cupin type-2" evidence="2">
    <location>
        <begin position="86"/>
        <end position="146"/>
    </location>
</feature>
<feature type="region of interest" description="Disordered" evidence="1">
    <location>
        <begin position="173"/>
        <end position="192"/>
    </location>
</feature>
<dbReference type="PANTHER" id="PTHR36156">
    <property type="entry name" value="SLR2101 PROTEIN"/>
    <property type="match status" value="1"/>
</dbReference>
<feature type="compositionally biased region" description="Basic and acidic residues" evidence="1">
    <location>
        <begin position="27"/>
        <end position="37"/>
    </location>
</feature>
<feature type="region of interest" description="Disordered" evidence="1">
    <location>
        <begin position="1"/>
        <end position="40"/>
    </location>
</feature>
<sequence length="192" mass="20701">MASTPQPLPPLRRVVTGHKGDSAQSVVRDDSGIELKARAPTGAGPRFGTIWTVDKPQYELNDERDLAAEGYEADKTALSDGSRLSVVDLPPGAISPLHRTVSLDYGIVLKGTVVMHLDDGSTTKVEEGEVIVQRGTMHAWENPSSSEWTRIIFHVAGAQGPFVAPDGTKLEEKFLSPPKPANSHLLRTDSNL</sequence>
<evidence type="ECO:0000259" key="2">
    <source>
        <dbReference type="Pfam" id="PF07883"/>
    </source>
</evidence>
<dbReference type="InterPro" id="IPR013096">
    <property type="entry name" value="Cupin_2"/>
</dbReference>
<evidence type="ECO:0000313" key="4">
    <source>
        <dbReference type="Proteomes" id="UP000077266"/>
    </source>
</evidence>
<dbReference type="InterPro" id="IPR014710">
    <property type="entry name" value="RmlC-like_jellyroll"/>
</dbReference>
<dbReference type="AlphaFoldDB" id="A0A165HSD4"/>
<accession>A0A165HSD4</accession>
<dbReference type="InParanoid" id="A0A165HSD4"/>
<organism evidence="3 4">
    <name type="scientific">Exidia glandulosa HHB12029</name>
    <dbReference type="NCBI Taxonomy" id="1314781"/>
    <lineage>
        <taxon>Eukaryota</taxon>
        <taxon>Fungi</taxon>
        <taxon>Dikarya</taxon>
        <taxon>Basidiomycota</taxon>
        <taxon>Agaricomycotina</taxon>
        <taxon>Agaricomycetes</taxon>
        <taxon>Auriculariales</taxon>
        <taxon>Exidiaceae</taxon>
        <taxon>Exidia</taxon>
    </lineage>
</organism>
<proteinExistence type="predicted"/>
<dbReference type="Proteomes" id="UP000077266">
    <property type="component" value="Unassembled WGS sequence"/>
</dbReference>
<reference evidence="3 4" key="1">
    <citation type="journal article" date="2016" name="Mol. Biol. Evol.">
        <title>Comparative Genomics of Early-Diverging Mushroom-Forming Fungi Provides Insights into the Origins of Lignocellulose Decay Capabilities.</title>
        <authorList>
            <person name="Nagy L.G."/>
            <person name="Riley R."/>
            <person name="Tritt A."/>
            <person name="Adam C."/>
            <person name="Daum C."/>
            <person name="Floudas D."/>
            <person name="Sun H."/>
            <person name="Yadav J.S."/>
            <person name="Pangilinan J."/>
            <person name="Larsson K.H."/>
            <person name="Matsuura K."/>
            <person name="Barry K."/>
            <person name="Labutti K."/>
            <person name="Kuo R."/>
            <person name="Ohm R.A."/>
            <person name="Bhattacharya S.S."/>
            <person name="Shirouzu T."/>
            <person name="Yoshinaga Y."/>
            <person name="Martin F.M."/>
            <person name="Grigoriev I.V."/>
            <person name="Hibbett D.S."/>
        </authorList>
    </citation>
    <scope>NUCLEOTIDE SEQUENCE [LARGE SCALE GENOMIC DNA]</scope>
    <source>
        <strain evidence="3 4">HHB12029</strain>
    </source>
</reference>
<dbReference type="EMBL" id="KV426009">
    <property type="protein sequence ID" value="KZV92393.1"/>
    <property type="molecule type" value="Genomic_DNA"/>
</dbReference>
<dbReference type="InterPro" id="IPR047142">
    <property type="entry name" value="OryJ/VirC-like"/>
</dbReference>
<dbReference type="CDD" id="cd02231">
    <property type="entry name" value="cupin_BLL6423-like"/>
    <property type="match status" value="1"/>
</dbReference>
<evidence type="ECO:0000313" key="3">
    <source>
        <dbReference type="EMBL" id="KZV92393.1"/>
    </source>
</evidence>
<protein>
    <recommendedName>
        <fullName evidence="2">Cupin type-2 domain-containing protein</fullName>
    </recommendedName>
</protein>
<keyword evidence="4" id="KW-1185">Reference proteome</keyword>
<dbReference type="PANTHER" id="PTHR36156:SF2">
    <property type="entry name" value="CUPIN TYPE-2 DOMAIN-CONTAINING PROTEIN"/>
    <property type="match status" value="1"/>
</dbReference>
<dbReference type="InterPro" id="IPR011051">
    <property type="entry name" value="RmlC_Cupin_sf"/>
</dbReference>
<name>A0A165HSD4_EXIGL</name>
<gene>
    <name evidence="3" type="ORF">EXIGLDRAFT_675172</name>
</gene>
<dbReference type="Gene3D" id="2.60.120.10">
    <property type="entry name" value="Jelly Rolls"/>
    <property type="match status" value="1"/>
</dbReference>
<dbReference type="SUPFAM" id="SSF51182">
    <property type="entry name" value="RmlC-like cupins"/>
    <property type="match status" value="1"/>
</dbReference>
<dbReference type="STRING" id="1314781.A0A165HSD4"/>
<dbReference type="Pfam" id="PF07883">
    <property type="entry name" value="Cupin_2"/>
    <property type="match status" value="1"/>
</dbReference>
<feature type="compositionally biased region" description="Pro residues" evidence="1">
    <location>
        <begin position="1"/>
        <end position="10"/>
    </location>
</feature>